<dbReference type="AlphaFoldDB" id="A0A9J6G236"/>
<reference evidence="2 3" key="1">
    <citation type="journal article" date="2020" name="Cell">
        <title>Large-Scale Comparative Analyses of Tick Genomes Elucidate Their Genetic Diversity and Vector Capacities.</title>
        <authorList>
            <consortium name="Tick Genome and Microbiome Consortium (TIGMIC)"/>
            <person name="Jia N."/>
            <person name="Wang J."/>
            <person name="Shi W."/>
            <person name="Du L."/>
            <person name="Sun Y."/>
            <person name="Zhan W."/>
            <person name="Jiang J.F."/>
            <person name="Wang Q."/>
            <person name="Zhang B."/>
            <person name="Ji P."/>
            <person name="Bell-Sakyi L."/>
            <person name="Cui X.M."/>
            <person name="Yuan T.T."/>
            <person name="Jiang B.G."/>
            <person name="Yang W.F."/>
            <person name="Lam T.T."/>
            <person name="Chang Q.C."/>
            <person name="Ding S.J."/>
            <person name="Wang X.J."/>
            <person name="Zhu J.G."/>
            <person name="Ruan X.D."/>
            <person name="Zhao L."/>
            <person name="Wei J.T."/>
            <person name="Ye R.Z."/>
            <person name="Que T.C."/>
            <person name="Du C.H."/>
            <person name="Zhou Y.H."/>
            <person name="Cheng J.X."/>
            <person name="Dai P.F."/>
            <person name="Guo W.B."/>
            <person name="Han X.H."/>
            <person name="Huang E.J."/>
            <person name="Li L.F."/>
            <person name="Wei W."/>
            <person name="Gao Y.C."/>
            <person name="Liu J.Z."/>
            <person name="Shao H.Z."/>
            <person name="Wang X."/>
            <person name="Wang C.C."/>
            <person name="Yang T.C."/>
            <person name="Huo Q.B."/>
            <person name="Li W."/>
            <person name="Chen H.Y."/>
            <person name="Chen S.E."/>
            <person name="Zhou L.G."/>
            <person name="Ni X.B."/>
            <person name="Tian J.H."/>
            <person name="Sheng Y."/>
            <person name="Liu T."/>
            <person name="Pan Y.S."/>
            <person name="Xia L.Y."/>
            <person name="Li J."/>
            <person name="Zhao F."/>
            <person name="Cao W.C."/>
        </authorList>
    </citation>
    <scope>NUCLEOTIDE SEQUENCE [LARGE SCALE GENOMIC DNA]</scope>
    <source>
        <strain evidence="2">HaeL-2018</strain>
    </source>
</reference>
<dbReference type="Proteomes" id="UP000821853">
    <property type="component" value="Chromosome 2"/>
</dbReference>
<keyword evidence="1" id="KW-0732">Signal</keyword>
<evidence type="ECO:0000313" key="2">
    <source>
        <dbReference type="EMBL" id="KAH9369047.1"/>
    </source>
</evidence>
<name>A0A9J6G236_HAELO</name>
<proteinExistence type="predicted"/>
<keyword evidence="3" id="KW-1185">Reference proteome</keyword>
<sequence>MRGNVESSDHLLLFIIRLLVHHVHSFKWSYTQEDGDARFLRVMHYEWACKYKYAPCVIEARHAFESYMSALPNAKP</sequence>
<dbReference type="Gene3D" id="1.25.50.20">
    <property type="match status" value="1"/>
</dbReference>
<feature type="signal peptide" evidence="1">
    <location>
        <begin position="1"/>
        <end position="25"/>
    </location>
</feature>
<accession>A0A9J6G236</accession>
<dbReference type="EMBL" id="JABSTR010000004">
    <property type="protein sequence ID" value="KAH9369047.1"/>
    <property type="molecule type" value="Genomic_DNA"/>
</dbReference>
<dbReference type="VEuPathDB" id="VectorBase:HLOH_046094"/>
<evidence type="ECO:0000256" key="1">
    <source>
        <dbReference type="SAM" id="SignalP"/>
    </source>
</evidence>
<dbReference type="OrthoDB" id="6490266at2759"/>
<protein>
    <submittedName>
        <fullName evidence="2">Uncharacterized protein</fullName>
    </submittedName>
</protein>
<organism evidence="2 3">
    <name type="scientific">Haemaphysalis longicornis</name>
    <name type="common">Bush tick</name>
    <dbReference type="NCBI Taxonomy" id="44386"/>
    <lineage>
        <taxon>Eukaryota</taxon>
        <taxon>Metazoa</taxon>
        <taxon>Ecdysozoa</taxon>
        <taxon>Arthropoda</taxon>
        <taxon>Chelicerata</taxon>
        <taxon>Arachnida</taxon>
        <taxon>Acari</taxon>
        <taxon>Parasitiformes</taxon>
        <taxon>Ixodida</taxon>
        <taxon>Ixodoidea</taxon>
        <taxon>Ixodidae</taxon>
        <taxon>Haemaphysalinae</taxon>
        <taxon>Haemaphysalis</taxon>
    </lineage>
</organism>
<feature type="chain" id="PRO_5039937908" evidence="1">
    <location>
        <begin position="26"/>
        <end position="76"/>
    </location>
</feature>
<gene>
    <name evidence="2" type="ORF">HPB48_002607</name>
</gene>
<comment type="caution">
    <text evidence="2">The sequence shown here is derived from an EMBL/GenBank/DDBJ whole genome shotgun (WGS) entry which is preliminary data.</text>
</comment>
<evidence type="ECO:0000313" key="3">
    <source>
        <dbReference type="Proteomes" id="UP000821853"/>
    </source>
</evidence>